<reference evidence="3 4" key="1">
    <citation type="submission" date="2019-01" db="EMBL/GenBank/DDBJ databases">
        <title>Zoogloea oleivorans genome sequencing and assembly.</title>
        <authorList>
            <person name="Tancsics A."/>
            <person name="Farkas M."/>
            <person name="Kriszt B."/>
            <person name="Maroti G."/>
            <person name="Horvath B."/>
        </authorList>
    </citation>
    <scope>NUCLEOTIDE SEQUENCE [LARGE SCALE GENOMIC DNA]</scope>
    <source>
        <strain evidence="3 4">Buc</strain>
    </source>
</reference>
<name>A0A6C2C9T5_9RHOO</name>
<keyword evidence="4" id="KW-1185">Reference proteome</keyword>
<feature type="domain" description="Tyr recombinase" evidence="2">
    <location>
        <begin position="1291"/>
        <end position="1510"/>
    </location>
</feature>
<dbReference type="Proteomes" id="UP000389128">
    <property type="component" value="Unassembled WGS sequence"/>
</dbReference>
<dbReference type="InterPro" id="IPR011010">
    <property type="entry name" value="DNA_brk_join_enz"/>
</dbReference>
<dbReference type="SUPFAM" id="SSF56349">
    <property type="entry name" value="DNA breaking-rejoining enzymes"/>
    <property type="match status" value="2"/>
</dbReference>
<dbReference type="InterPro" id="IPR013762">
    <property type="entry name" value="Integrase-like_cat_sf"/>
</dbReference>
<protein>
    <recommendedName>
        <fullName evidence="2">Tyr recombinase domain-containing protein</fullName>
    </recommendedName>
</protein>
<evidence type="ECO:0000313" key="3">
    <source>
        <dbReference type="EMBL" id="TYC50788.1"/>
    </source>
</evidence>
<dbReference type="PROSITE" id="PS51898">
    <property type="entry name" value="TYR_RECOMBINASE"/>
    <property type="match status" value="1"/>
</dbReference>
<gene>
    <name evidence="3" type="ORF">ETQ85_24980</name>
</gene>
<dbReference type="EMBL" id="SDKK01000048">
    <property type="protein sequence ID" value="TYC50788.1"/>
    <property type="molecule type" value="Genomic_DNA"/>
</dbReference>
<dbReference type="GO" id="GO:0015074">
    <property type="term" value="P:DNA integration"/>
    <property type="evidence" value="ECO:0007669"/>
    <property type="project" value="InterPro"/>
</dbReference>
<organism evidence="3 4">
    <name type="scientific">Zoogloea oleivorans</name>
    <dbReference type="NCBI Taxonomy" id="1552750"/>
    <lineage>
        <taxon>Bacteria</taxon>
        <taxon>Pseudomonadati</taxon>
        <taxon>Pseudomonadota</taxon>
        <taxon>Betaproteobacteria</taxon>
        <taxon>Rhodocyclales</taxon>
        <taxon>Zoogloeaceae</taxon>
        <taxon>Zoogloea</taxon>
    </lineage>
</organism>
<comment type="caution">
    <text evidence="3">The sequence shown here is derived from an EMBL/GenBank/DDBJ whole genome shotgun (WGS) entry which is preliminary data.</text>
</comment>
<accession>A0A6C2C9T5</accession>
<sequence>MPNDERASNPILALLPKAWDELATWAEANHILDSLILVVDATMALERPGAIGTVLHYLVRADVLDILSLWSAESSNAAQLYELAVRLLTADAILSKYQPLPEAKTARIRFSGFSLERLYIFALLATRNPYARTNQGLYQYFERFRLWGLIHALERATQNLLYDRYLRYVADRLRLAGDGVNEWLRLAEQLTSGAQGYSAFEQHIDNKAQYDLSDPGLDKSARPFLQSLAHVARREFPPDAVSVTGLSSHLPPAGRPWSRSFTPILLDGMDDLDGPSPAAVVGEVDGNSIFSADVPQDATLAQQRRHASSVILASVEDNHFLPWSVNRPRPSEVRALERWISEALLGNDEGAQRLAAAVWIALQTGRSLRRTLDMALGPDCGEEWTVSPTGLTRLPARPDSGWSPAPSATPWIRALALKHEITFPSSISTALNRWRAERPAASTLGELLERQSVLSSFGPAMKPIARRLTGGMLAQALPQALYNESDDAILARLFCRHPNSGLPGAASYPSWSGGELFKILNSADVPLASIEPPDGNALGSRLDPIESKLRLEIRDAGLRLQDARRGGVIAFHNALTAYIVVALHAATGVRPVRAAFESRRDFDFKHHFVFVADKQSGKARDGRLVPVPMALCDYIATAYLPYIQELGRWISAAGDSEFGERVSARADRDATPSIPLFFSLRRDGDVLAWSPVNEHFIEQQGLFRWPLPLRHFRHRLATRLRYHGVDPEIIDGLLGHAERGGVSYSDRSPRVWLEDMTNIRGILDQTFADLGFSPVALVPSSDLSELNGLRPADTSTDRQKLFGRAERQANRLERVRVAVECARGIIKQTCGARDLGELNADELDSLAQTLLFTGKGLPHPLGPLRYSVLMRGLDRAQLRHPRTVRLKRIYLTLESEPSQFTQEAAGALEAFSHLCDVLNFVIEPHNPRRAIRRSLTLGVIRLVVKSRFCDLQTLKALLTGRNYRVIGFGKRHYLEIGAETGGDIREAGADALCRRIEIDNATARLLGAIGNFDQAINAGNRLVDPALQPAAAELCRHFNIGKSLTTVAQLIERLAMLVDQANVITLPGIVAGYLSGRVESYSMTWYDFTRLHEGFSRDFSAYGAQTESFDAEVAEIDGAMLIPTGSLSADVRQAAGRKLLTKVREVYGSLPPSGRSVGRVKRSTLANRIRELVRGAGETAPHAVRALAMWGGELLTRRKRGGDQLALSAVDRYVSALSRPFSELVGDVRLDQLDEDDLTDLYSEVISSMPLKSQQYSRCRLQEFHAWLARQMPMEDPDWTEIPSAQKIVNARPGFFSEAEYLRAFESLHGIQDKDYGAQGALLLLLAYRFGLRSGEAFGLLRNEWFWEGALPYLRVRHNRLKNLKTERTSSRLVPLIASVTANETKLIEERLAQLEAHVGSDVDTPIFGDFATDRAAKANLRSRVIATLRGVTGNPYITLHHARHSIANIIAAQLFGVDAVSRTPASHVGCLETETLLGSSRGTRRMLPALERYLGHGQAGTTHMYYLHLLDLWSSQLIRLSPETFSKIKGIVYLDSFPPYCPANINEKAVASPPSPAIALMYLRLRARGYEREAAANRLKFNCAIANELDDTLNRVANSFRFSRSLRAQLPDSLSGMPALATLLTRIPESGWNDLITYAEKRFAESSALPGGAPIENLITTSRQVVMWEAEHFTTLRSHLAWWGLKNDQLRVLATKKCSSEIFSVASEYGFELESMGKSSIPQIDLVRAGIYKVEQRVALVFKESEHAIRHSAEFCICLIVGSVLSPEEALCE</sequence>
<evidence type="ECO:0000259" key="2">
    <source>
        <dbReference type="PROSITE" id="PS51898"/>
    </source>
</evidence>
<dbReference type="Gene3D" id="1.10.443.10">
    <property type="entry name" value="Intergrase catalytic core"/>
    <property type="match status" value="2"/>
</dbReference>
<dbReference type="GO" id="GO:0003677">
    <property type="term" value="F:DNA binding"/>
    <property type="evidence" value="ECO:0007669"/>
    <property type="project" value="InterPro"/>
</dbReference>
<keyword evidence="1" id="KW-0233">DNA recombination</keyword>
<evidence type="ECO:0000256" key="1">
    <source>
        <dbReference type="ARBA" id="ARBA00023172"/>
    </source>
</evidence>
<dbReference type="GO" id="GO:0006310">
    <property type="term" value="P:DNA recombination"/>
    <property type="evidence" value="ECO:0007669"/>
    <property type="project" value="UniProtKB-KW"/>
</dbReference>
<dbReference type="RefSeq" id="WP_148581720.1">
    <property type="nucleotide sequence ID" value="NZ_SDKK01000048.1"/>
</dbReference>
<proteinExistence type="predicted"/>
<dbReference type="OrthoDB" id="6125299at2"/>
<evidence type="ECO:0000313" key="4">
    <source>
        <dbReference type="Proteomes" id="UP000389128"/>
    </source>
</evidence>
<dbReference type="InterPro" id="IPR002104">
    <property type="entry name" value="Integrase_catalytic"/>
</dbReference>